<dbReference type="KEGG" id="acht:bsdcttw_10340"/>
<proteinExistence type="predicted"/>
<sequence>MKKLIVLLLMAAMTTTLLGGCSSTKLSDSFDKDTVEKSAKQVIEYLNNADYQSVTNMFREDLQKDLSADTLKDAVEKTYGSAGKFSEYKSTTILGQKIKSTKEDSAVAIIIAKYEKKKVTFTISFDTDMKLIGLYMK</sequence>
<gene>
    <name evidence="3" type="ORF">bsdcttw_10340</name>
</gene>
<feature type="domain" description="DUF3887" evidence="2">
    <location>
        <begin position="39"/>
        <end position="134"/>
    </location>
</feature>
<accession>A0A7I8DHN0</accession>
<dbReference type="PROSITE" id="PS51257">
    <property type="entry name" value="PROKAR_LIPOPROTEIN"/>
    <property type="match status" value="1"/>
</dbReference>
<dbReference type="Proteomes" id="UP000515703">
    <property type="component" value="Chromosome"/>
</dbReference>
<feature type="chain" id="PRO_5038733857" description="DUF3887 domain-containing protein" evidence="1">
    <location>
        <begin position="20"/>
        <end position="137"/>
    </location>
</feature>
<dbReference type="Gene3D" id="3.10.450.590">
    <property type="match status" value="1"/>
</dbReference>
<reference evidence="3 4" key="2">
    <citation type="submission" date="2020-08" db="EMBL/GenBank/DDBJ databases">
        <authorList>
            <person name="Ueki A."/>
            <person name="Tonouchi A."/>
        </authorList>
    </citation>
    <scope>NUCLEOTIDE SEQUENCE [LARGE SCALE GENOMIC DNA]</scope>
    <source>
        <strain evidence="3 4">CTTW</strain>
    </source>
</reference>
<dbReference type="InterPro" id="IPR024981">
    <property type="entry name" value="DUF3887"/>
</dbReference>
<dbReference type="Pfam" id="PF13026">
    <property type="entry name" value="DUF3887"/>
    <property type="match status" value="1"/>
</dbReference>
<keyword evidence="4" id="KW-1185">Reference proteome</keyword>
<dbReference type="RefSeq" id="WP_185258357.1">
    <property type="nucleotide sequence ID" value="NZ_AP023368.1"/>
</dbReference>
<evidence type="ECO:0000313" key="3">
    <source>
        <dbReference type="EMBL" id="BCJ97993.1"/>
    </source>
</evidence>
<dbReference type="EMBL" id="AP023368">
    <property type="protein sequence ID" value="BCJ97993.1"/>
    <property type="molecule type" value="Genomic_DNA"/>
</dbReference>
<organism evidence="3 4">
    <name type="scientific">Anaerocolumna chitinilytica</name>
    <dbReference type="NCBI Taxonomy" id="1727145"/>
    <lineage>
        <taxon>Bacteria</taxon>
        <taxon>Bacillati</taxon>
        <taxon>Bacillota</taxon>
        <taxon>Clostridia</taxon>
        <taxon>Lachnospirales</taxon>
        <taxon>Lachnospiraceae</taxon>
        <taxon>Anaerocolumna</taxon>
    </lineage>
</organism>
<evidence type="ECO:0000256" key="1">
    <source>
        <dbReference type="SAM" id="SignalP"/>
    </source>
</evidence>
<evidence type="ECO:0000259" key="2">
    <source>
        <dbReference type="Pfam" id="PF13026"/>
    </source>
</evidence>
<reference evidence="3 4" key="1">
    <citation type="submission" date="2020-08" db="EMBL/GenBank/DDBJ databases">
        <title>Draft genome sequencing of an Anaerocolumna strain isolated from anoxic soil subjected to BSD treatment.</title>
        <authorList>
            <person name="Uek A."/>
            <person name="Tonouchi A."/>
        </authorList>
    </citation>
    <scope>NUCLEOTIDE SEQUENCE [LARGE SCALE GENOMIC DNA]</scope>
    <source>
        <strain evidence="3 4">CTTW</strain>
    </source>
</reference>
<protein>
    <recommendedName>
        <fullName evidence="2">DUF3887 domain-containing protein</fullName>
    </recommendedName>
</protein>
<feature type="signal peptide" evidence="1">
    <location>
        <begin position="1"/>
        <end position="19"/>
    </location>
</feature>
<keyword evidence="1" id="KW-0732">Signal</keyword>
<dbReference type="AlphaFoldDB" id="A0A7I8DHN0"/>
<evidence type="ECO:0000313" key="4">
    <source>
        <dbReference type="Proteomes" id="UP000515703"/>
    </source>
</evidence>
<name>A0A7I8DHN0_9FIRM</name>